<gene>
    <name evidence="1" type="ORF">ACFSCX_12900</name>
</gene>
<reference evidence="2" key="1">
    <citation type="journal article" date="2019" name="Int. J. Syst. Evol. Microbiol.">
        <title>The Global Catalogue of Microorganisms (GCM) 10K type strain sequencing project: providing services to taxonomists for standard genome sequencing and annotation.</title>
        <authorList>
            <consortium name="The Broad Institute Genomics Platform"/>
            <consortium name="The Broad Institute Genome Sequencing Center for Infectious Disease"/>
            <person name="Wu L."/>
            <person name="Ma J."/>
        </authorList>
    </citation>
    <scope>NUCLEOTIDE SEQUENCE [LARGE SCALE GENOMIC DNA]</scope>
    <source>
        <strain evidence="2">CCUG 49339</strain>
    </source>
</reference>
<dbReference type="EC" id="3.1.3.-" evidence="1"/>
<dbReference type="PANTHER" id="PTHR48100">
    <property type="entry name" value="BROAD-SPECIFICITY PHOSPHATASE YOR283W-RELATED"/>
    <property type="match status" value="1"/>
</dbReference>
<dbReference type="PROSITE" id="PS00175">
    <property type="entry name" value="PG_MUTASE"/>
    <property type="match status" value="1"/>
</dbReference>
<dbReference type="InterPro" id="IPR013078">
    <property type="entry name" value="His_Pase_superF_clade-1"/>
</dbReference>
<organism evidence="1 2">
    <name type="scientific">Bacillus salitolerans</name>
    <dbReference type="NCBI Taxonomy" id="1437434"/>
    <lineage>
        <taxon>Bacteria</taxon>
        <taxon>Bacillati</taxon>
        <taxon>Bacillota</taxon>
        <taxon>Bacilli</taxon>
        <taxon>Bacillales</taxon>
        <taxon>Bacillaceae</taxon>
        <taxon>Bacillus</taxon>
    </lineage>
</organism>
<dbReference type="InterPro" id="IPR050275">
    <property type="entry name" value="PGM_Phosphatase"/>
</dbReference>
<dbReference type="RefSeq" id="WP_377928661.1">
    <property type="nucleotide sequence ID" value="NZ_JBHUEM010000020.1"/>
</dbReference>
<sequence>MIKLTNICLVRHGETEWNRIGKLQGRTDVPLNSTGIKQAEECSMFLSDYNWDVIITSPLKRAKKTAEIINIKLRLPFFEMEEFLERGYGDAEGMDMKERLNRFPDGIIPKNEDMHSLKQRVMEGIKNINEKFPNKKVILVAHGAVINSILATLSDGKIGSGKTKLINACISNIHFNNNDWSIMDYNQVTHLSQYNEKRGF</sequence>
<accession>A0ABW4LS01</accession>
<comment type="caution">
    <text evidence="1">The sequence shown here is derived from an EMBL/GenBank/DDBJ whole genome shotgun (WGS) entry which is preliminary data.</text>
</comment>
<dbReference type="CDD" id="cd07067">
    <property type="entry name" value="HP_PGM_like"/>
    <property type="match status" value="1"/>
</dbReference>
<dbReference type="Gene3D" id="3.40.50.1240">
    <property type="entry name" value="Phosphoglycerate mutase-like"/>
    <property type="match status" value="1"/>
</dbReference>
<dbReference type="SUPFAM" id="SSF53254">
    <property type="entry name" value="Phosphoglycerate mutase-like"/>
    <property type="match status" value="1"/>
</dbReference>
<dbReference type="Proteomes" id="UP001597214">
    <property type="component" value="Unassembled WGS sequence"/>
</dbReference>
<dbReference type="EMBL" id="JBHUEM010000020">
    <property type="protein sequence ID" value="MFD1737453.1"/>
    <property type="molecule type" value="Genomic_DNA"/>
</dbReference>
<evidence type="ECO:0000313" key="1">
    <source>
        <dbReference type="EMBL" id="MFD1737453.1"/>
    </source>
</evidence>
<dbReference type="PANTHER" id="PTHR48100:SF59">
    <property type="entry name" value="ADENOSYLCOBALAMIN_ALPHA-RIBAZOLE PHOSPHATASE"/>
    <property type="match status" value="1"/>
</dbReference>
<dbReference type="Pfam" id="PF00300">
    <property type="entry name" value="His_Phos_1"/>
    <property type="match status" value="1"/>
</dbReference>
<keyword evidence="2" id="KW-1185">Reference proteome</keyword>
<keyword evidence="1" id="KW-0378">Hydrolase</keyword>
<dbReference type="GO" id="GO:0016787">
    <property type="term" value="F:hydrolase activity"/>
    <property type="evidence" value="ECO:0007669"/>
    <property type="project" value="UniProtKB-KW"/>
</dbReference>
<name>A0ABW4LS01_9BACI</name>
<proteinExistence type="predicted"/>
<evidence type="ECO:0000313" key="2">
    <source>
        <dbReference type="Proteomes" id="UP001597214"/>
    </source>
</evidence>
<protein>
    <submittedName>
        <fullName evidence="1">Histidine phosphatase family protein</fullName>
        <ecNumber evidence="1">3.1.3.-</ecNumber>
    </submittedName>
</protein>
<dbReference type="InterPro" id="IPR029033">
    <property type="entry name" value="His_PPase_superfam"/>
</dbReference>
<dbReference type="InterPro" id="IPR001345">
    <property type="entry name" value="PG/BPGM_mutase_AS"/>
</dbReference>
<dbReference type="SMART" id="SM00855">
    <property type="entry name" value="PGAM"/>
    <property type="match status" value="1"/>
</dbReference>